<dbReference type="Pfam" id="PF11991">
    <property type="entry name" value="Trp_DMAT"/>
    <property type="match status" value="1"/>
</dbReference>
<dbReference type="InterPro" id="IPR017795">
    <property type="entry name" value="ABBA_NscD-like"/>
</dbReference>
<dbReference type="EMBL" id="KE721204">
    <property type="protein sequence ID" value="ERF71609.1"/>
    <property type="molecule type" value="Genomic_DNA"/>
</dbReference>
<dbReference type="GO" id="GO:0016765">
    <property type="term" value="F:transferase activity, transferring alkyl or aryl (other than methyl) groups"/>
    <property type="evidence" value="ECO:0007669"/>
    <property type="project" value="InterPro"/>
</dbReference>
<dbReference type="InterPro" id="IPR033964">
    <property type="entry name" value="ABBA"/>
</dbReference>
<keyword evidence="3" id="KW-0808">Transferase</keyword>
<dbReference type="OMA" id="IRYSFEP"/>
<dbReference type="PANTHER" id="PTHR40627:SF4">
    <property type="entry name" value="PRENYLTRANSFERASE ASQH1-RELATED"/>
    <property type="match status" value="1"/>
</dbReference>
<dbReference type="RefSeq" id="XP_007802818.1">
    <property type="nucleotide sequence ID" value="XM_007804627.1"/>
</dbReference>
<dbReference type="CDD" id="cd13929">
    <property type="entry name" value="PT-DMATS_CymD"/>
    <property type="match status" value="1"/>
</dbReference>
<dbReference type="Proteomes" id="UP000019373">
    <property type="component" value="Unassembled WGS sequence"/>
</dbReference>
<dbReference type="GO" id="GO:0009820">
    <property type="term" value="P:alkaloid metabolic process"/>
    <property type="evidence" value="ECO:0007669"/>
    <property type="project" value="InterPro"/>
</dbReference>
<dbReference type="HOGENOM" id="CLU_037431_2_2_1"/>
<dbReference type="AlphaFoldDB" id="U1HR74"/>
<evidence type="ECO:0000313" key="4">
    <source>
        <dbReference type="EMBL" id="ERF71609.1"/>
    </source>
</evidence>
<dbReference type="OrthoDB" id="3354387at2759"/>
<evidence type="ECO:0000256" key="3">
    <source>
        <dbReference type="ARBA" id="ARBA00022679"/>
    </source>
</evidence>
<organism evidence="4 5">
    <name type="scientific">Endocarpon pusillum (strain Z07020 / HMAS-L-300199)</name>
    <name type="common">Lichen-forming fungus</name>
    <dbReference type="NCBI Taxonomy" id="1263415"/>
    <lineage>
        <taxon>Eukaryota</taxon>
        <taxon>Fungi</taxon>
        <taxon>Dikarya</taxon>
        <taxon>Ascomycota</taxon>
        <taxon>Pezizomycotina</taxon>
        <taxon>Eurotiomycetes</taxon>
        <taxon>Chaetothyriomycetidae</taxon>
        <taxon>Verrucariales</taxon>
        <taxon>Verrucariaceae</taxon>
        <taxon>Endocarpon</taxon>
    </lineage>
</organism>
<comment type="pathway">
    <text evidence="1">Secondary metabolite biosynthesis.</text>
</comment>
<gene>
    <name evidence="4" type="ORF">EPUS_00598</name>
</gene>
<dbReference type="SFLD" id="SFLDS00036">
    <property type="entry name" value="Aromatic_Prenyltransferase"/>
    <property type="match status" value="1"/>
</dbReference>
<dbReference type="GeneID" id="19235659"/>
<dbReference type="PANTHER" id="PTHR40627">
    <property type="entry name" value="INDOLE PRENYLTRANSFERASE TDIB-RELATED"/>
    <property type="match status" value="1"/>
</dbReference>
<evidence type="ECO:0000313" key="5">
    <source>
        <dbReference type="Proteomes" id="UP000019373"/>
    </source>
</evidence>
<dbReference type="NCBIfam" id="TIGR03429">
    <property type="entry name" value="arom_pren_DMATS"/>
    <property type="match status" value="1"/>
</dbReference>
<comment type="similarity">
    <text evidence="2">Belongs to the tryptophan dimethylallyltransferase family.</text>
</comment>
<sequence>MAIRSEAVVGRFIPHPFCNLPSPQYGSNETGATISLPTVIPVWIQVDSEIRHCLSFHQRCWWARSGYALAVLLENAEYSRHAQYQCLVFFALVVCSSLGAATEPALDVKPWNSFMTDDGNPIELSWDWHTESKSPTIRFSIEPVGLIAGTATDPQNWYAASNFHQALLRSLPRTNVEWFDHFKQQLCCSAAAVSLASEGHSSRIFYAFDLAEDGIKSKAYFFPGFKAKATGQTNLTIVSQAIVTAPYCSPEKLEALAVLQEFVMDSSTPALEMDMLAIDLVEPTSSRLKIYFRSRETSFSSVKRTMTMGGRLVTSDLVHGLQKLRLLWDALLERRGRSDDEPLPRVEHRTAGILYNVEFCLGSAVPKVKIYIPVRHYASSDKQTIGGLSDYLYRTNAQNERFMPAYLHALRSILYVSLRFIFFLLSPLSLARLRPFVSTVTVVLNLHLLQRESI</sequence>
<accession>U1HR74</accession>
<dbReference type="eggNOG" id="ENOG502S2XP">
    <property type="taxonomic scope" value="Eukaryota"/>
</dbReference>
<reference evidence="5" key="1">
    <citation type="journal article" date="2014" name="BMC Genomics">
        <title>Genome characteristics reveal the impact of lichenization on lichen-forming fungus Endocarpon pusillum Hedwig (Verrucariales, Ascomycota).</title>
        <authorList>
            <person name="Wang Y.-Y."/>
            <person name="Liu B."/>
            <person name="Zhang X.-Y."/>
            <person name="Zhou Q.-M."/>
            <person name="Zhang T."/>
            <person name="Li H."/>
            <person name="Yu Y.-F."/>
            <person name="Zhang X.-L."/>
            <person name="Hao X.-Y."/>
            <person name="Wang M."/>
            <person name="Wang L."/>
            <person name="Wei J.-C."/>
        </authorList>
    </citation>
    <scope>NUCLEOTIDE SEQUENCE [LARGE SCALE GENOMIC DNA]</scope>
    <source>
        <strain evidence="5">Z07020 / HMAS-L-300199</strain>
    </source>
</reference>
<proteinExistence type="inferred from homology"/>
<evidence type="ECO:0000256" key="1">
    <source>
        <dbReference type="ARBA" id="ARBA00005179"/>
    </source>
</evidence>
<protein>
    <submittedName>
        <fullName evidence="4">Uncharacterized protein</fullName>
    </submittedName>
</protein>
<keyword evidence="5" id="KW-1185">Reference proteome</keyword>
<name>U1HR74_ENDPU</name>
<evidence type="ECO:0000256" key="2">
    <source>
        <dbReference type="ARBA" id="ARBA00010209"/>
    </source>
</evidence>